<dbReference type="OrthoDB" id="6053181at2"/>
<sequence length="130" mass="13901">MSTSSDLEILVPPAQQLDIAGERLEIRPLVLGELPAVLKAVRPFAAQLAGGPDWLALFAEHGEALLQTLTLTARKPREWVDQLAVDDALALAAAVFEVNADFFVRRVAPRIGDLAQQLSTRLAGPTPSPG</sequence>
<dbReference type="KEGG" id="pbh:AAW51_3992"/>
<protein>
    <submittedName>
        <fullName evidence="1">Uncharacterized protein</fullName>
    </submittedName>
</protein>
<evidence type="ECO:0000313" key="1">
    <source>
        <dbReference type="EMBL" id="AKJ30683.1"/>
    </source>
</evidence>
<name>A0A0G3BRS3_9BURK</name>
<dbReference type="EMBL" id="CP011371">
    <property type="protein sequence ID" value="AKJ30683.1"/>
    <property type="molecule type" value="Genomic_DNA"/>
</dbReference>
<keyword evidence="2" id="KW-1185">Reference proteome</keyword>
<organism evidence="1 2">
    <name type="scientific">Caldimonas brevitalea</name>
    <dbReference type="NCBI Taxonomy" id="413882"/>
    <lineage>
        <taxon>Bacteria</taxon>
        <taxon>Pseudomonadati</taxon>
        <taxon>Pseudomonadota</taxon>
        <taxon>Betaproteobacteria</taxon>
        <taxon>Burkholderiales</taxon>
        <taxon>Sphaerotilaceae</taxon>
        <taxon>Caldimonas</taxon>
    </lineage>
</organism>
<dbReference type="Proteomes" id="UP000035352">
    <property type="component" value="Chromosome"/>
</dbReference>
<dbReference type="PATRIC" id="fig|413882.6.peg.4167"/>
<dbReference type="AlphaFoldDB" id="A0A0G3BRS3"/>
<accession>A0A0G3BRS3</accession>
<proteinExistence type="predicted"/>
<gene>
    <name evidence="1" type="ORF">AAW51_3992</name>
</gene>
<dbReference type="RefSeq" id="WP_047196000.1">
    <property type="nucleotide sequence ID" value="NZ_CP011371.1"/>
</dbReference>
<dbReference type="InterPro" id="IPR046583">
    <property type="entry name" value="DUF6631"/>
</dbReference>
<dbReference type="Pfam" id="PF20336">
    <property type="entry name" value="DUF6631"/>
    <property type="match status" value="1"/>
</dbReference>
<reference evidence="1 2" key="1">
    <citation type="submission" date="2015-05" db="EMBL/GenBank/DDBJ databases">
        <authorList>
            <person name="Tang B."/>
            <person name="Yu Y."/>
        </authorList>
    </citation>
    <scope>NUCLEOTIDE SEQUENCE [LARGE SCALE GENOMIC DNA]</scope>
    <source>
        <strain evidence="1 2">DSM 7029</strain>
    </source>
</reference>
<evidence type="ECO:0000313" key="2">
    <source>
        <dbReference type="Proteomes" id="UP000035352"/>
    </source>
</evidence>
<dbReference type="STRING" id="413882.AAW51_3992"/>